<keyword evidence="4" id="KW-1185">Reference proteome</keyword>
<evidence type="ECO:0000313" key="3">
    <source>
        <dbReference type="EMBL" id="OQO04921.1"/>
    </source>
</evidence>
<feature type="region of interest" description="Disordered" evidence="2">
    <location>
        <begin position="79"/>
        <end position="109"/>
    </location>
</feature>
<name>A0A1V8T0Y5_9PEZI</name>
<evidence type="ECO:0000256" key="1">
    <source>
        <dbReference type="RuleBase" id="RU368069"/>
    </source>
</evidence>
<feature type="region of interest" description="Disordered" evidence="2">
    <location>
        <begin position="26"/>
        <end position="59"/>
    </location>
</feature>
<dbReference type="GO" id="GO:1904262">
    <property type="term" value="P:negative regulation of TORC1 signaling"/>
    <property type="evidence" value="ECO:0007669"/>
    <property type="project" value="TreeGrafter"/>
</dbReference>
<dbReference type="STRING" id="1507870.A0A1V8T0Y5"/>
<gene>
    <name evidence="3" type="ORF">B0A48_07939</name>
</gene>
<organism evidence="3 4">
    <name type="scientific">Cryoendolithus antarcticus</name>
    <dbReference type="NCBI Taxonomy" id="1507870"/>
    <lineage>
        <taxon>Eukaryota</taxon>
        <taxon>Fungi</taxon>
        <taxon>Dikarya</taxon>
        <taxon>Ascomycota</taxon>
        <taxon>Pezizomycotina</taxon>
        <taxon>Dothideomycetes</taxon>
        <taxon>Dothideomycetidae</taxon>
        <taxon>Cladosporiales</taxon>
        <taxon>Cladosporiaceae</taxon>
        <taxon>Cryoendolithus</taxon>
    </lineage>
</organism>
<dbReference type="GO" id="GO:1990130">
    <property type="term" value="C:GATOR1 complex"/>
    <property type="evidence" value="ECO:0007669"/>
    <property type="project" value="TreeGrafter"/>
</dbReference>
<dbReference type="EMBL" id="NAJO01000020">
    <property type="protein sequence ID" value="OQO04921.1"/>
    <property type="molecule type" value="Genomic_DNA"/>
</dbReference>
<comment type="caution">
    <text evidence="3">The sequence shown here is derived from an EMBL/GenBank/DDBJ whole genome shotgun (WGS) entry which is preliminary data.</text>
</comment>
<dbReference type="PANTHER" id="PTHR13153:SF5">
    <property type="entry name" value="GATOR COMPLEX PROTEIN NPRL3"/>
    <property type="match status" value="1"/>
</dbReference>
<dbReference type="InterPro" id="IPR005365">
    <property type="entry name" value="Npr3"/>
</dbReference>
<feature type="compositionally biased region" description="Basic and acidic residues" evidence="2">
    <location>
        <begin position="152"/>
        <end position="162"/>
    </location>
</feature>
<reference evidence="4" key="1">
    <citation type="submission" date="2017-03" db="EMBL/GenBank/DDBJ databases">
        <title>Genomes of endolithic fungi from Antarctica.</title>
        <authorList>
            <person name="Coleine C."/>
            <person name="Masonjones S."/>
            <person name="Stajich J.E."/>
        </authorList>
    </citation>
    <scope>NUCLEOTIDE SEQUENCE [LARGE SCALE GENOMIC DNA]</scope>
    <source>
        <strain evidence="4">CCFEE 5527</strain>
    </source>
</reference>
<feature type="compositionally biased region" description="Basic and acidic residues" evidence="2">
    <location>
        <begin position="37"/>
        <end position="50"/>
    </location>
</feature>
<dbReference type="GO" id="GO:0051321">
    <property type="term" value="P:meiotic cell cycle"/>
    <property type="evidence" value="ECO:0007669"/>
    <property type="project" value="UniProtKB-UniRule"/>
</dbReference>
<protein>
    <recommendedName>
        <fullName evidence="1">Nitrogen permease regulator 3</fullName>
    </recommendedName>
    <alternativeName>
        <fullName evidence="1">Required for meiotic nuclear division protein 11</fullName>
    </alternativeName>
</protein>
<sequence>MGRKHNDLLAVLLVTRSRPGPKLVFCYPQSPAAPEPVSRDQSRDDEDRGSYLDTGLGVRNDSVTRRSAAALGWESQDRYESSSHIRQLGHASGSPNDATRRGPGHGPLLDINAESLERLLAPGRWSDGKKFEIAVDGVTFVGHPVCVKNDRQSIENRQRTETPVDPSVDGLRVDSEAARDVPTGNEDTEGSSNAPPILGSLDSTVTSAASLGTSATSSSSHGVAITERLDMFHVVFAVGASAAKAAELDANEIYEHIANPLSKALEYLERNGNYVSRESKKMLSSLQLEHRTDSSEAVYSDSELATALRGLFISLRQNEVASVTLDSTALSLLIPDSSAINIIAERDFIASAILLLDDKSSILSSLSSDPSSPLSSLVRTSKATKALSKIAASLAMPHAHVLDFARSSPA</sequence>
<dbReference type="OrthoDB" id="434783at2759"/>
<accession>A0A1V8T0Y5</accession>
<dbReference type="GO" id="GO:0010508">
    <property type="term" value="P:positive regulation of autophagy"/>
    <property type="evidence" value="ECO:0007669"/>
    <property type="project" value="TreeGrafter"/>
</dbReference>
<dbReference type="Proteomes" id="UP000192596">
    <property type="component" value="Unassembled WGS sequence"/>
</dbReference>
<dbReference type="PANTHER" id="PTHR13153">
    <property type="entry name" value="CGTHBA PROTEIN -14 GENE PROTEIN"/>
    <property type="match status" value="1"/>
</dbReference>
<evidence type="ECO:0000313" key="4">
    <source>
        <dbReference type="Proteomes" id="UP000192596"/>
    </source>
</evidence>
<keyword evidence="1" id="KW-0732">Signal</keyword>
<dbReference type="GO" id="GO:0005774">
    <property type="term" value="C:vacuolar membrane"/>
    <property type="evidence" value="ECO:0007669"/>
    <property type="project" value="UniProtKB-SubCell"/>
</dbReference>
<dbReference type="GO" id="GO:0034198">
    <property type="term" value="P:cellular response to amino acid starvation"/>
    <property type="evidence" value="ECO:0007669"/>
    <property type="project" value="TreeGrafter"/>
</dbReference>
<comment type="similarity">
    <text evidence="1">Belongs to the NPR3 family.</text>
</comment>
<comment type="subcellular location">
    <subcellularLocation>
        <location evidence="1">Vacuole membrane</location>
        <topology evidence="1">Peripheral membrane protein</topology>
    </subcellularLocation>
</comment>
<dbReference type="GO" id="GO:0038202">
    <property type="term" value="P:TORC1 signaling"/>
    <property type="evidence" value="ECO:0007669"/>
    <property type="project" value="TreeGrafter"/>
</dbReference>
<dbReference type="InParanoid" id="A0A1V8T0Y5"/>
<feature type="region of interest" description="Disordered" evidence="2">
    <location>
        <begin position="152"/>
        <end position="201"/>
    </location>
</feature>
<dbReference type="AlphaFoldDB" id="A0A1V8T0Y5"/>
<keyword evidence="1" id="KW-0469">Meiosis</keyword>
<dbReference type="Pfam" id="PF03666">
    <property type="entry name" value="NPR3"/>
    <property type="match status" value="1"/>
</dbReference>
<proteinExistence type="inferred from homology"/>
<comment type="function">
    <text evidence="1">Mediates inactivation of the TORC1 complex in response to amino acid starvation. Required for meiotic nuclear division.</text>
</comment>
<evidence type="ECO:0000256" key="2">
    <source>
        <dbReference type="SAM" id="MobiDB-lite"/>
    </source>
</evidence>